<sequence length="158" mass="17571">MNQPSPAHELLVRKNITVAASPERAFEVFAREMGSWWPLPTHHIGAAEAVDVVVEPFAGGRWFERGADGIECDWGGVIAWEPPHRLLLAWELDAEWKHDPSVRSEVEVRFVPEGGGTRVELEHRKLSVFGERAAELRGILDSPGGWGGMLQEFAAKAR</sequence>
<dbReference type="RefSeq" id="WP_050725455.1">
    <property type="nucleotide sequence ID" value="NZ_CP012332.1"/>
</dbReference>
<reference evidence="3 4" key="1">
    <citation type="submission" date="2015-08" db="EMBL/GenBank/DDBJ databases">
        <authorList>
            <person name="Babu N.S."/>
            <person name="Beckwith C.J."/>
            <person name="Beseler K.G."/>
            <person name="Brison A."/>
            <person name="Carone J.V."/>
            <person name="Caskin T.P."/>
            <person name="Diamond M."/>
            <person name="Durham M.E."/>
            <person name="Foxe J.M."/>
            <person name="Go M."/>
            <person name="Henderson B.A."/>
            <person name="Jones I.B."/>
            <person name="McGettigan J.A."/>
            <person name="Micheletti S.J."/>
            <person name="Nasrallah M.E."/>
            <person name="Ortiz D."/>
            <person name="Piller C.R."/>
            <person name="Privatt S.R."/>
            <person name="Schneider S.L."/>
            <person name="Sharp S."/>
            <person name="Smith T.C."/>
            <person name="Stanton J.D."/>
            <person name="Ullery H.E."/>
            <person name="Wilson R.J."/>
            <person name="Serrano M.G."/>
            <person name="Buck G."/>
            <person name="Lee V."/>
            <person name="Wang Y."/>
            <person name="Carvalho R."/>
            <person name="Voegtly L."/>
            <person name="Shi R."/>
            <person name="Duckworth R."/>
            <person name="Johnson A."/>
            <person name="Loviza R."/>
            <person name="Walstead R."/>
            <person name="Shah Z."/>
            <person name="Kiflezghi M."/>
            <person name="Wade K."/>
            <person name="Ball S.L."/>
            <person name="Bradley K.W."/>
            <person name="Asai D.J."/>
            <person name="Bowman C.A."/>
            <person name="Russell D.A."/>
            <person name="Pope W.H."/>
            <person name="Jacobs-Sera D."/>
            <person name="Hendrix R.W."/>
            <person name="Hatfull G.F."/>
        </authorList>
    </citation>
    <scope>NUCLEOTIDE SEQUENCE [LARGE SCALE GENOMIC DNA]</scope>
    <source>
        <strain evidence="3 4">DSM 27710</strain>
    </source>
</reference>
<evidence type="ECO:0000259" key="2">
    <source>
        <dbReference type="Pfam" id="PF08327"/>
    </source>
</evidence>
<proteinExistence type="inferred from homology"/>
<feature type="domain" description="Activator of Hsp90 ATPase homologue 1/2-like C-terminal" evidence="2">
    <location>
        <begin position="20"/>
        <end position="155"/>
    </location>
</feature>
<dbReference type="Proteomes" id="UP000055590">
    <property type="component" value="Chromosome"/>
</dbReference>
<keyword evidence="4" id="KW-1185">Reference proteome</keyword>
<dbReference type="KEGG" id="vin:AKJ08_1479"/>
<dbReference type="InterPro" id="IPR023393">
    <property type="entry name" value="START-like_dom_sf"/>
</dbReference>
<dbReference type="CDD" id="cd08891">
    <property type="entry name" value="SRPBCC_CalC"/>
    <property type="match status" value="1"/>
</dbReference>
<gene>
    <name evidence="3" type="ORF">AKJ08_1479</name>
</gene>
<name>A0A0K1PC59_9BACT</name>
<comment type="similarity">
    <text evidence="1">Belongs to the AHA1 family.</text>
</comment>
<dbReference type="OrthoDB" id="793407at2"/>
<dbReference type="Pfam" id="PF08327">
    <property type="entry name" value="AHSA1"/>
    <property type="match status" value="1"/>
</dbReference>
<evidence type="ECO:0000313" key="3">
    <source>
        <dbReference type="EMBL" id="AKU91092.1"/>
    </source>
</evidence>
<dbReference type="InterPro" id="IPR013538">
    <property type="entry name" value="ASHA1/2-like_C"/>
</dbReference>
<dbReference type="SUPFAM" id="SSF55961">
    <property type="entry name" value="Bet v1-like"/>
    <property type="match status" value="1"/>
</dbReference>
<evidence type="ECO:0000256" key="1">
    <source>
        <dbReference type="ARBA" id="ARBA00006817"/>
    </source>
</evidence>
<evidence type="ECO:0000313" key="4">
    <source>
        <dbReference type="Proteomes" id="UP000055590"/>
    </source>
</evidence>
<dbReference type="Gene3D" id="3.30.530.20">
    <property type="match status" value="1"/>
</dbReference>
<dbReference type="AlphaFoldDB" id="A0A0K1PC59"/>
<accession>A0A0K1PC59</accession>
<dbReference type="STRING" id="1391653.AKJ08_1479"/>
<organism evidence="3 4">
    <name type="scientific">Vulgatibacter incomptus</name>
    <dbReference type="NCBI Taxonomy" id="1391653"/>
    <lineage>
        <taxon>Bacteria</taxon>
        <taxon>Pseudomonadati</taxon>
        <taxon>Myxococcota</taxon>
        <taxon>Myxococcia</taxon>
        <taxon>Myxococcales</taxon>
        <taxon>Cystobacterineae</taxon>
        <taxon>Vulgatibacteraceae</taxon>
        <taxon>Vulgatibacter</taxon>
    </lineage>
</organism>
<protein>
    <recommendedName>
        <fullName evidence="2">Activator of Hsp90 ATPase homologue 1/2-like C-terminal domain-containing protein</fullName>
    </recommendedName>
</protein>
<dbReference type="EMBL" id="CP012332">
    <property type="protein sequence ID" value="AKU91092.1"/>
    <property type="molecule type" value="Genomic_DNA"/>
</dbReference>